<name>A0A4Y2CGC6_ARAVE</name>
<reference evidence="2 3" key="1">
    <citation type="journal article" date="2019" name="Sci. Rep.">
        <title>Orb-weaving spider Araneus ventricosus genome elucidates the spidroin gene catalogue.</title>
        <authorList>
            <person name="Kono N."/>
            <person name="Nakamura H."/>
            <person name="Ohtoshi R."/>
            <person name="Moran D.A.P."/>
            <person name="Shinohara A."/>
            <person name="Yoshida Y."/>
            <person name="Fujiwara M."/>
            <person name="Mori M."/>
            <person name="Tomita M."/>
            <person name="Arakawa K."/>
        </authorList>
    </citation>
    <scope>NUCLEOTIDE SEQUENCE [LARGE SCALE GENOMIC DNA]</scope>
</reference>
<organism evidence="2 3">
    <name type="scientific">Araneus ventricosus</name>
    <name type="common">Orbweaver spider</name>
    <name type="synonym">Epeira ventricosa</name>
    <dbReference type="NCBI Taxonomy" id="182803"/>
    <lineage>
        <taxon>Eukaryota</taxon>
        <taxon>Metazoa</taxon>
        <taxon>Ecdysozoa</taxon>
        <taxon>Arthropoda</taxon>
        <taxon>Chelicerata</taxon>
        <taxon>Arachnida</taxon>
        <taxon>Araneae</taxon>
        <taxon>Araneomorphae</taxon>
        <taxon>Entelegynae</taxon>
        <taxon>Araneoidea</taxon>
        <taxon>Araneidae</taxon>
        <taxon>Araneus</taxon>
    </lineage>
</organism>
<feature type="region of interest" description="Disordered" evidence="1">
    <location>
        <begin position="1"/>
        <end position="34"/>
    </location>
</feature>
<feature type="compositionally biased region" description="Basic and acidic residues" evidence="1">
    <location>
        <begin position="23"/>
        <end position="34"/>
    </location>
</feature>
<dbReference type="EMBL" id="BGPR01239088">
    <property type="protein sequence ID" value="GBM03259.1"/>
    <property type="molecule type" value="Genomic_DNA"/>
</dbReference>
<proteinExistence type="predicted"/>
<gene>
    <name evidence="2" type="ORF">AVEN_145848_1</name>
</gene>
<keyword evidence="3" id="KW-1185">Reference proteome</keyword>
<dbReference type="Proteomes" id="UP000499080">
    <property type="component" value="Unassembled WGS sequence"/>
</dbReference>
<evidence type="ECO:0000256" key="1">
    <source>
        <dbReference type="SAM" id="MobiDB-lite"/>
    </source>
</evidence>
<comment type="caution">
    <text evidence="2">The sequence shown here is derived from an EMBL/GenBank/DDBJ whole genome shotgun (WGS) entry which is preliminary data.</text>
</comment>
<protein>
    <submittedName>
        <fullName evidence="2">Uncharacterized protein</fullName>
    </submittedName>
</protein>
<evidence type="ECO:0000313" key="3">
    <source>
        <dbReference type="Proteomes" id="UP000499080"/>
    </source>
</evidence>
<dbReference type="AlphaFoldDB" id="A0A4Y2CGC6"/>
<evidence type="ECO:0000313" key="2">
    <source>
        <dbReference type="EMBL" id="GBM03259.1"/>
    </source>
</evidence>
<sequence length="113" mass="12898">MTAQAGRVQFMSYPPQKRGFKGARSEKTPRDEKVKTMKEVIHALKFAFSKYDPPLCHLVVNKLKVHRQHQYNRILTKDSQSGFPSGSVLFPPRYAGKSSELISFRRVSFQPSG</sequence>
<accession>A0A4Y2CGC6</accession>